<reference evidence="3" key="2">
    <citation type="submission" date="2022-06" db="UniProtKB">
        <authorList>
            <consortium name="EnsemblMetazoa"/>
        </authorList>
    </citation>
    <scope>IDENTIFICATION</scope>
    <source>
        <strain evidence="3">PS312</strain>
    </source>
</reference>
<dbReference type="GO" id="GO:0005739">
    <property type="term" value="C:mitochondrion"/>
    <property type="evidence" value="ECO:0000318"/>
    <property type="project" value="GO_Central"/>
</dbReference>
<gene>
    <name evidence="3" type="primary">WBGene00277954</name>
</gene>
<dbReference type="PANTHER" id="PTHR24139">
    <property type="entry name" value="CALCIUM-INDEPENDENT PHOSPHOLIPASE A2"/>
    <property type="match status" value="1"/>
</dbReference>
<protein>
    <submittedName>
        <fullName evidence="3">Uncharacterized protein</fullName>
    </submittedName>
</protein>
<feature type="region of interest" description="Disordered" evidence="2">
    <location>
        <begin position="1"/>
        <end position="55"/>
    </location>
</feature>
<dbReference type="AlphaFoldDB" id="A0A2A6CEF3"/>
<evidence type="ECO:0000313" key="3">
    <source>
        <dbReference type="EnsemblMetazoa" id="PPA39585.1"/>
    </source>
</evidence>
<evidence type="ECO:0000256" key="2">
    <source>
        <dbReference type="SAM" id="MobiDB-lite"/>
    </source>
</evidence>
<feature type="region of interest" description="Disordered" evidence="2">
    <location>
        <begin position="167"/>
        <end position="199"/>
    </location>
</feature>
<keyword evidence="4" id="KW-1185">Reference proteome</keyword>
<sequence length="340" mass="38391">MPENVSRRRNSEDESSKENSDDESSKENSDESSEKNSDEQSAESDSDDSQNSVSDAPFAFSDAAVAEWIELLQHSRTKATVENCLVYISNAIRAAQLCPLRAQISVVGGDEPRRSSYIPVGEIPLNEKSRVDVFSTNEVSKWPYQDDFDNHANLFVSFINNEYISSKKVEEDGEEDDEEEEEEEEEDEGEENVEKLSLDHAKSSTMREVILAAIESAKPLGKSIRFEDAEATHLLSLDGGGIRGLVITTFHYNQALEKRIEKTSDEEIGRADGDVVNESKTTTKILKGNFFRFSPLVDKEVGLDETNNEELIEMMWTAKVYVRENSKHFKKLKRILDNRS</sequence>
<dbReference type="Proteomes" id="UP000005239">
    <property type="component" value="Unassembled WGS sequence"/>
</dbReference>
<reference evidence="4" key="1">
    <citation type="journal article" date="2008" name="Nat. Genet.">
        <title>The Pristionchus pacificus genome provides a unique perspective on nematode lifestyle and parasitism.</title>
        <authorList>
            <person name="Dieterich C."/>
            <person name="Clifton S.W."/>
            <person name="Schuster L.N."/>
            <person name="Chinwalla A."/>
            <person name="Delehaunty K."/>
            <person name="Dinkelacker I."/>
            <person name="Fulton L."/>
            <person name="Fulton R."/>
            <person name="Godfrey J."/>
            <person name="Minx P."/>
            <person name="Mitreva M."/>
            <person name="Roeseler W."/>
            <person name="Tian H."/>
            <person name="Witte H."/>
            <person name="Yang S.P."/>
            <person name="Wilson R.K."/>
            <person name="Sommer R.J."/>
        </authorList>
    </citation>
    <scope>NUCLEOTIDE SEQUENCE [LARGE SCALE GENOMIC DNA]</scope>
    <source>
        <strain evidence="4">PS312</strain>
    </source>
</reference>
<evidence type="ECO:0000313" key="4">
    <source>
        <dbReference type="Proteomes" id="UP000005239"/>
    </source>
</evidence>
<evidence type="ECO:0000256" key="1">
    <source>
        <dbReference type="ARBA" id="ARBA00022801"/>
    </source>
</evidence>
<dbReference type="InterPro" id="IPR047148">
    <property type="entry name" value="PLPL9"/>
</dbReference>
<dbReference type="PANTHER" id="PTHR24139:SF34">
    <property type="entry name" value="85_88 KDA CALCIUM-INDEPENDENT PHOSPHOLIPASE A2"/>
    <property type="match status" value="1"/>
</dbReference>
<dbReference type="OrthoDB" id="10021675at2759"/>
<name>A0A2A6CEF3_PRIPA</name>
<accession>A0A2A6CEF3</accession>
<keyword evidence="1" id="KW-0378">Hydrolase</keyword>
<dbReference type="EnsemblMetazoa" id="PPA39585.1">
    <property type="protein sequence ID" value="PPA39585.1"/>
    <property type="gene ID" value="WBGene00277954"/>
</dbReference>
<feature type="compositionally biased region" description="Acidic residues" evidence="2">
    <location>
        <begin position="171"/>
        <end position="191"/>
    </location>
</feature>
<organism evidence="3 4">
    <name type="scientific">Pristionchus pacificus</name>
    <name type="common">Parasitic nematode worm</name>
    <dbReference type="NCBI Taxonomy" id="54126"/>
    <lineage>
        <taxon>Eukaryota</taxon>
        <taxon>Metazoa</taxon>
        <taxon>Ecdysozoa</taxon>
        <taxon>Nematoda</taxon>
        <taxon>Chromadorea</taxon>
        <taxon>Rhabditida</taxon>
        <taxon>Rhabditina</taxon>
        <taxon>Diplogasteromorpha</taxon>
        <taxon>Diplogasteroidea</taxon>
        <taxon>Neodiplogasteridae</taxon>
        <taxon>Pristionchus</taxon>
    </lineage>
</organism>
<dbReference type="GO" id="GO:0047499">
    <property type="term" value="F:calcium-independent phospholipase A2 activity"/>
    <property type="evidence" value="ECO:0000318"/>
    <property type="project" value="GO_Central"/>
</dbReference>
<dbReference type="GO" id="GO:2000304">
    <property type="term" value="P:positive regulation of ceramide biosynthetic process"/>
    <property type="evidence" value="ECO:0000318"/>
    <property type="project" value="GO_Central"/>
</dbReference>
<dbReference type="GO" id="GO:0052816">
    <property type="term" value="F:long-chain fatty acyl-CoA hydrolase activity"/>
    <property type="evidence" value="ECO:0000318"/>
    <property type="project" value="GO_Central"/>
</dbReference>
<accession>A0A8R1Z2V4</accession>
<feature type="compositionally biased region" description="Basic and acidic residues" evidence="2">
    <location>
        <begin position="1"/>
        <end position="38"/>
    </location>
</feature>
<proteinExistence type="predicted"/>